<dbReference type="AlphaFoldDB" id="A0A0N4V2B8"/>
<feature type="compositionally biased region" description="Basic and acidic residues" evidence="1">
    <location>
        <begin position="97"/>
        <end position="110"/>
    </location>
</feature>
<sequence length="287" mass="32780">MADSPPYTWLLSVLVLWLLAVVARQVFDLIGKLWIPVAFNLLQVVCLMVTSVISIMYNIVLLLWFTGVFGDFSRPLLSAGLPYSHSSGFMNSSYEDGQDRDAYSEPKTVRPEGGYIRQSARKHRVKSSHLVGFLKAAENFRPDISNPDLSSRERSPRNGTNKEQLYNFKTDFLGDDWNEYEDPYSRPRVRSGSVRSFKMPTTQNVRRMLSHEHLATNCLVDERGSRQRSSINNLTSLVSFDPKSNTLIRVREHIGDQSDDEYDDKPIDLSEKSFPSDVRISNNHNII</sequence>
<keyword evidence="4" id="KW-1185">Reference proteome</keyword>
<evidence type="ECO:0000313" key="3">
    <source>
        <dbReference type="EMBL" id="VDD88746.1"/>
    </source>
</evidence>
<evidence type="ECO:0000313" key="5">
    <source>
        <dbReference type="WBParaSite" id="EVEC_0000413601-mRNA-1"/>
    </source>
</evidence>
<feature type="region of interest" description="Disordered" evidence="1">
    <location>
        <begin position="94"/>
        <end position="121"/>
    </location>
</feature>
<dbReference type="WBParaSite" id="EVEC_0000413601-mRNA-1">
    <property type="protein sequence ID" value="EVEC_0000413601-mRNA-1"/>
    <property type="gene ID" value="EVEC_0000413601"/>
</dbReference>
<protein>
    <submittedName>
        <fullName evidence="5">Bestrophin homolog</fullName>
    </submittedName>
</protein>
<evidence type="ECO:0000313" key="4">
    <source>
        <dbReference type="Proteomes" id="UP000274131"/>
    </source>
</evidence>
<dbReference type="OrthoDB" id="10050321at2759"/>
<keyword evidence="2" id="KW-1133">Transmembrane helix</keyword>
<keyword evidence="2" id="KW-0812">Transmembrane</keyword>
<name>A0A0N4V2B8_ENTVE</name>
<evidence type="ECO:0000256" key="1">
    <source>
        <dbReference type="SAM" id="MobiDB-lite"/>
    </source>
</evidence>
<dbReference type="EMBL" id="UXUI01007698">
    <property type="protein sequence ID" value="VDD88746.1"/>
    <property type="molecule type" value="Genomic_DNA"/>
</dbReference>
<accession>A0A0N4V2B8</accession>
<gene>
    <name evidence="3" type="ORF">EVEC_LOCUS3844</name>
</gene>
<reference evidence="3 4" key="2">
    <citation type="submission" date="2018-10" db="EMBL/GenBank/DDBJ databases">
        <authorList>
            <consortium name="Pathogen Informatics"/>
        </authorList>
    </citation>
    <scope>NUCLEOTIDE SEQUENCE [LARGE SCALE GENOMIC DNA]</scope>
</reference>
<feature type="transmembrane region" description="Helical" evidence="2">
    <location>
        <begin position="33"/>
        <end position="65"/>
    </location>
</feature>
<reference evidence="5" key="1">
    <citation type="submission" date="2017-02" db="UniProtKB">
        <authorList>
            <consortium name="WormBaseParasite"/>
        </authorList>
    </citation>
    <scope>IDENTIFICATION</scope>
</reference>
<keyword evidence="2" id="KW-0472">Membrane</keyword>
<evidence type="ECO:0000256" key="2">
    <source>
        <dbReference type="SAM" id="Phobius"/>
    </source>
</evidence>
<organism evidence="5">
    <name type="scientific">Enterobius vermicularis</name>
    <name type="common">Human pinworm</name>
    <dbReference type="NCBI Taxonomy" id="51028"/>
    <lineage>
        <taxon>Eukaryota</taxon>
        <taxon>Metazoa</taxon>
        <taxon>Ecdysozoa</taxon>
        <taxon>Nematoda</taxon>
        <taxon>Chromadorea</taxon>
        <taxon>Rhabditida</taxon>
        <taxon>Spirurina</taxon>
        <taxon>Oxyuridomorpha</taxon>
        <taxon>Oxyuroidea</taxon>
        <taxon>Oxyuridae</taxon>
        <taxon>Enterobius</taxon>
    </lineage>
</organism>
<dbReference type="Proteomes" id="UP000274131">
    <property type="component" value="Unassembled WGS sequence"/>
</dbReference>
<proteinExistence type="predicted"/>